<reference evidence="1 2" key="1">
    <citation type="journal article" date="2023" name="Elife">
        <title>Identification of key yeast species and microbe-microbe interactions impacting larval growth of Drosophila in the wild.</title>
        <authorList>
            <person name="Mure A."/>
            <person name="Sugiura Y."/>
            <person name="Maeda R."/>
            <person name="Honda K."/>
            <person name="Sakurai N."/>
            <person name="Takahashi Y."/>
            <person name="Watada M."/>
            <person name="Katoh T."/>
            <person name="Gotoh A."/>
            <person name="Gotoh Y."/>
            <person name="Taniguchi I."/>
            <person name="Nakamura K."/>
            <person name="Hayashi T."/>
            <person name="Katayama T."/>
            <person name="Uemura T."/>
            <person name="Hattori Y."/>
        </authorList>
    </citation>
    <scope>NUCLEOTIDE SEQUENCE [LARGE SCALE GENOMIC DNA]</scope>
    <source>
        <strain evidence="1 2">SB-73</strain>
    </source>
</reference>
<name>A0AAV5RKS9_STABA</name>
<sequence>MSLNELFLALSGLQVGLSRDNFSTSSDYSIFERAELLGNLFARVQQAEYHEVVNICVKKEITVPYLQCIATIESQTLLKLKNSGQNGLPFAYLGSTAVHEAELKWMDRLEMALDLVSSKVSDNLFEVVDSLESKYTFIPEFSSFIKLLRQTTDEYKLKLISICLQGIEPNDFDSEKFHNLVPVSLRSVFLISKSFYDRSMTDMGFLNSYLDLVEANLKLFAELTIPIQPKEFDLCVSRCLQSTFAVLDTQIYNHDSVRGMFAYLRDIVFYKSSFYADFIHSGMSQDDAYLQYRAASYKLANNKMNLPPTLLLELPPSFEIRFIFTEIQFNVYLQIGDLLLQFLKKQQSIKLASGEDNFAEFIKLNKSWLDMQILLNKHVDQLQQTLSSNTNVALLNFDSSALDLFEEIKELIETNESTFLAIRKQEVA</sequence>
<dbReference type="Proteomes" id="UP001362899">
    <property type="component" value="Unassembled WGS sequence"/>
</dbReference>
<evidence type="ECO:0000313" key="2">
    <source>
        <dbReference type="Proteomes" id="UP001362899"/>
    </source>
</evidence>
<dbReference type="EMBL" id="BTGC01000008">
    <property type="protein sequence ID" value="GMM51672.1"/>
    <property type="molecule type" value="Genomic_DNA"/>
</dbReference>
<organism evidence="1 2">
    <name type="scientific">Starmerella bacillaris</name>
    <name type="common">Yeast</name>
    <name type="synonym">Candida zemplinina</name>
    <dbReference type="NCBI Taxonomy" id="1247836"/>
    <lineage>
        <taxon>Eukaryota</taxon>
        <taxon>Fungi</taxon>
        <taxon>Dikarya</taxon>
        <taxon>Ascomycota</taxon>
        <taxon>Saccharomycotina</taxon>
        <taxon>Dipodascomycetes</taxon>
        <taxon>Dipodascales</taxon>
        <taxon>Trichomonascaceae</taxon>
        <taxon>Starmerella</taxon>
    </lineage>
</organism>
<evidence type="ECO:0000313" key="1">
    <source>
        <dbReference type="EMBL" id="GMM51672.1"/>
    </source>
</evidence>
<dbReference type="AlphaFoldDB" id="A0AAV5RKS9"/>
<comment type="caution">
    <text evidence="1">The sequence shown here is derived from an EMBL/GenBank/DDBJ whole genome shotgun (WGS) entry which is preliminary data.</text>
</comment>
<keyword evidence="2" id="KW-1185">Reference proteome</keyword>
<proteinExistence type="predicted"/>
<protein>
    <submittedName>
        <fullName evidence="1">Uncharacterized protein</fullName>
    </submittedName>
</protein>
<accession>A0AAV5RKS9</accession>
<gene>
    <name evidence="1" type="ORF">DASB73_026350</name>
</gene>